<dbReference type="SUPFAM" id="SSF52821">
    <property type="entry name" value="Rhodanese/Cell cycle control phosphatase"/>
    <property type="match status" value="1"/>
</dbReference>
<evidence type="ECO:0000313" key="2">
    <source>
        <dbReference type="Proteomes" id="UP000029558"/>
    </source>
</evidence>
<dbReference type="Pfam" id="PF00581">
    <property type="entry name" value="Rhodanese"/>
    <property type="match status" value="1"/>
</dbReference>
<evidence type="ECO:0000313" key="1">
    <source>
        <dbReference type="EMBL" id="ALB21352.1"/>
    </source>
</evidence>
<dbReference type="PANTHER" id="PTHR43031:SF18">
    <property type="entry name" value="RHODANESE-RELATED SULFURTRANSFERASES"/>
    <property type="match status" value="1"/>
</dbReference>
<dbReference type="Proteomes" id="UP000029558">
    <property type="component" value="Chromosome"/>
</dbReference>
<name>A0A1L6TG76_PISSA</name>
<dbReference type="AlphaFoldDB" id="A0A1L6TG76"/>
<dbReference type="EMBL" id="CP012508">
    <property type="protein sequence ID" value="ALB21352.1"/>
    <property type="molecule type" value="Genomic_DNA"/>
</dbReference>
<dbReference type="RefSeq" id="WP_017376128.1">
    <property type="nucleotide sequence ID" value="NZ_CP012508.1"/>
</dbReference>
<dbReference type="InterPro" id="IPR050229">
    <property type="entry name" value="GlpE_sulfurtransferase"/>
</dbReference>
<dbReference type="PANTHER" id="PTHR43031">
    <property type="entry name" value="FAD-DEPENDENT OXIDOREDUCTASE"/>
    <property type="match status" value="1"/>
</dbReference>
<dbReference type="Gene3D" id="3.40.250.10">
    <property type="entry name" value="Rhodanese-like domain"/>
    <property type="match status" value="1"/>
</dbReference>
<dbReference type="SMART" id="SM00450">
    <property type="entry name" value="RHOD"/>
    <property type="match status" value="1"/>
</dbReference>
<sequence>MDKLIPFLTEHYILVSLFILVLILFFLHEFRLRSRGVKRLSPQDLTLVINRQKGIIIDVRDSKQFANGHIANARNYPKTQLEEFLPKLEKHKSRPIVLICESGTHSTAAGSLLKKKGFEQVYSLAEGLTSWKKDSYPLVK</sequence>
<protein>
    <submittedName>
        <fullName evidence="1">Rhodanese-like domain protein</fullName>
    </submittedName>
</protein>
<dbReference type="InterPro" id="IPR001763">
    <property type="entry name" value="Rhodanese-like_dom"/>
</dbReference>
<gene>
    <name evidence="1" type="ORF">KU39_166</name>
</gene>
<dbReference type="CDD" id="cd00158">
    <property type="entry name" value="RHOD"/>
    <property type="match status" value="1"/>
</dbReference>
<dbReference type="PROSITE" id="PS50206">
    <property type="entry name" value="RHODANESE_3"/>
    <property type="match status" value="1"/>
</dbReference>
<dbReference type="OrthoDB" id="9808735at2"/>
<organism evidence="1 2">
    <name type="scientific">Piscirickettsia salmonis</name>
    <dbReference type="NCBI Taxonomy" id="1238"/>
    <lineage>
        <taxon>Bacteria</taxon>
        <taxon>Pseudomonadati</taxon>
        <taxon>Pseudomonadota</taxon>
        <taxon>Gammaproteobacteria</taxon>
        <taxon>Thiotrichales</taxon>
        <taxon>Piscirickettsiaceae</taxon>
        <taxon>Piscirickettsia</taxon>
    </lineage>
</organism>
<accession>A0A1L6TG76</accession>
<proteinExistence type="predicted"/>
<dbReference type="InterPro" id="IPR036873">
    <property type="entry name" value="Rhodanese-like_dom_sf"/>
</dbReference>
<reference evidence="1 2" key="1">
    <citation type="journal article" date="2014" name="Genome Announc.">
        <title>Comparative Genome Analysis of Two Isolates of the Fish Pathogen Piscirickettsia salmonis from Different Hosts Reveals Major Differences in Virulence-Associated Secretion Systems.</title>
        <authorList>
            <person name="Bohle H."/>
            <person name="Henriquez P."/>
            <person name="Grothusen H."/>
            <person name="Navas E."/>
            <person name="Sandoval A."/>
            <person name="Bustamante F."/>
            <person name="Bustos P."/>
            <person name="Mancilla M."/>
        </authorList>
    </citation>
    <scope>NUCLEOTIDE SEQUENCE [LARGE SCALE GENOMIC DNA]</scope>
    <source>
        <strain evidence="2">B1-32597</strain>
    </source>
</reference>